<keyword evidence="1" id="KW-0732">Signal</keyword>
<evidence type="ECO:0000313" key="3">
    <source>
        <dbReference type="EMBL" id="ESQ94410.1"/>
    </source>
</evidence>
<keyword evidence="4" id="KW-1185">Reference proteome</keyword>
<protein>
    <recommendedName>
        <fullName evidence="2">Autotransporter domain-containing protein</fullName>
    </recommendedName>
</protein>
<accession>V4Q968</accession>
<dbReference type="Proteomes" id="UP000017837">
    <property type="component" value="Unassembled WGS sequence"/>
</dbReference>
<dbReference type="Pfam" id="PF03797">
    <property type="entry name" value="Autotransporter"/>
    <property type="match status" value="1"/>
</dbReference>
<dbReference type="AlphaFoldDB" id="V4Q968"/>
<feature type="domain" description="Autotransporter" evidence="2">
    <location>
        <begin position="810"/>
        <end position="1084"/>
    </location>
</feature>
<dbReference type="SUPFAM" id="SSF103515">
    <property type="entry name" value="Autotransporter"/>
    <property type="match status" value="1"/>
</dbReference>
<dbReference type="InterPro" id="IPR005546">
    <property type="entry name" value="Autotransporte_beta"/>
</dbReference>
<feature type="chain" id="PRO_5004724752" description="Autotransporter domain-containing protein" evidence="1">
    <location>
        <begin position="30"/>
        <end position="1084"/>
    </location>
</feature>
<dbReference type="PATRIC" id="fig|1121022.4.peg.180"/>
<dbReference type="STRING" id="1121022.GCA_000376105_02567"/>
<reference evidence="3 4" key="1">
    <citation type="journal article" date="2014" name="Nature">
        <title>Sequential evolution of bacterial morphology by co-option of a developmental regulator.</title>
        <authorList>
            <person name="Jiang C."/>
            <person name="Brown P.J."/>
            <person name="Ducret A."/>
            <person name="Brun Y.V."/>
        </authorList>
    </citation>
    <scope>NUCLEOTIDE SEQUENCE [LARGE SCALE GENOMIC DNA]</scope>
    <source>
        <strain evidence="3 4">DSM 16100</strain>
    </source>
</reference>
<proteinExistence type="predicted"/>
<evidence type="ECO:0000256" key="1">
    <source>
        <dbReference type="SAM" id="SignalP"/>
    </source>
</evidence>
<dbReference type="OrthoDB" id="7613961at2"/>
<dbReference type="SMART" id="SM00869">
    <property type="entry name" value="Autotransporter"/>
    <property type="match status" value="1"/>
</dbReference>
<dbReference type="PROSITE" id="PS51208">
    <property type="entry name" value="AUTOTRANSPORTER"/>
    <property type="match status" value="1"/>
</dbReference>
<name>V4Q968_9CAUL</name>
<organism evidence="3 4">
    <name type="scientific">Asticcacaulis benevestitus DSM 16100 = ATCC BAA-896</name>
    <dbReference type="NCBI Taxonomy" id="1121022"/>
    <lineage>
        <taxon>Bacteria</taxon>
        <taxon>Pseudomonadati</taxon>
        <taxon>Pseudomonadota</taxon>
        <taxon>Alphaproteobacteria</taxon>
        <taxon>Caulobacterales</taxon>
        <taxon>Caulobacteraceae</taxon>
        <taxon>Asticcacaulis</taxon>
    </lineage>
</organism>
<comment type="caution">
    <text evidence="3">The sequence shown here is derived from an EMBL/GenBank/DDBJ whole genome shotgun (WGS) entry which is preliminary data.</text>
</comment>
<sequence>MRKNSLLTATALGLVLSGGLSPFAGQAFAETSLSSSTTSPLVTSTTGDLTVTSDGAITLTNGTAITVNSNNAMSFAGAINMAASASGSTGILITDYADRTAALTFTGDITVTDDYTATDTTSLDGTKDGYVEAPWAEGTGRYGIHSTGTSPFVGDIDIVSSSAIDVEGNNSYGIRFENKIDGAFTYDGSMTLIGDNSTGISLEKGVTRNVYLSGSVTAVGENASAIKITGDLGGSLLIDGTYSGYAYSSTSSLTQAVYNNLIPGQNLLQAGPLVTIAGNVANGVLLGASVTSQDANNTDEDGDGLIDTEQTTASLSQYGSAPALVIGSTTENITLGGLTYTSTAIDPPSVNYGLLIRGNVAASGVHPGVTSNALVIGGTGYTTTIANGIGIKGSVTSTSYGGDTAAISLLEGATTPQLDINGKVSATTTRYLTTTEDDAGKITSYTVSNVGKATALSIASGASLGTVNVAASSGIYASSSGSTGSATAIIDASGTLSSITNNGSISATITATDDNGDGVTETVTGTATAIDARANTSGVTIKQVDTAPTDSDEDKAIAAPYIYGNILLGSGNDSISSSGGSIYGNIDYGAGTGSLTLTDEAVFLGKLTSTGAIAMDIDSGAKAGLTAGSSVLLSSLHVGADSTLALTLSLDSPSTPILTNTGAAVFDNSALLYLSLDKILTTPTTFTVMTASSFSLGNMPTSTLDGYIPYLYHADLETNTDGTELYANFRLKTKEEAGYSDNQYKALTPILAIVAQDSGAESALLSETTKASFDQIYNQYLPDYSGENLLNLSLGSSALNRSLGNLTVIPDNNGGQYWLQEYGFNTKRGYSDTAGFSSTGFSLAGGRERQVYGNQMVGTYMSLTSSSPKDTFAIGNEIASISDITLGGYWRLNAGAFKGWAHAGAGYTQFKTTRNLLTTTVSHTAIAKWDGYSTSAGAGAAYDLTSGKFGITPQVFVDYYGLNESKHAESGGGDYFDLTIDEREGHLLSSTAQINVSYKTGMIKPELWLGYKQNISATLADTVARFSTGDPFALSGGNIEGGGPVAGFRISADNPYSYFAIEAAYEKTDAYTNTSISLRTRFQF</sequence>
<dbReference type="RefSeq" id="WP_018082233.1">
    <property type="nucleotide sequence ID" value="NZ_AQWM01000011.1"/>
</dbReference>
<dbReference type="EMBL" id="AWGB01000003">
    <property type="protein sequence ID" value="ESQ94410.1"/>
    <property type="molecule type" value="Genomic_DNA"/>
</dbReference>
<dbReference type="eggNOG" id="COG4625">
    <property type="taxonomic scope" value="Bacteria"/>
</dbReference>
<dbReference type="InterPro" id="IPR036709">
    <property type="entry name" value="Autotransporte_beta_dom_sf"/>
</dbReference>
<evidence type="ECO:0000259" key="2">
    <source>
        <dbReference type="PROSITE" id="PS51208"/>
    </source>
</evidence>
<evidence type="ECO:0000313" key="4">
    <source>
        <dbReference type="Proteomes" id="UP000017837"/>
    </source>
</evidence>
<feature type="signal peptide" evidence="1">
    <location>
        <begin position="1"/>
        <end position="29"/>
    </location>
</feature>
<gene>
    <name evidence="3" type="ORF">ABENE_00920</name>
</gene>